<reference evidence="2 3" key="1">
    <citation type="submission" date="2023-10" db="EMBL/GenBank/DDBJ databases">
        <title>Virgibacillus halophilus 5B73C genome.</title>
        <authorList>
            <person name="Miliotis G."/>
            <person name="Sengupta P."/>
            <person name="Hameed A."/>
            <person name="Chuvochina M."/>
            <person name="Mcdonagh F."/>
            <person name="Simpson A.C."/>
            <person name="Singh N.K."/>
            <person name="Rekha P.D."/>
            <person name="Raman K."/>
            <person name="Hugenholtz P."/>
            <person name="Venkateswaran K."/>
        </authorList>
    </citation>
    <scope>NUCLEOTIDE SEQUENCE [LARGE SCALE GENOMIC DNA]</scope>
    <source>
        <strain evidence="2 3">5B73C</strain>
    </source>
</reference>
<comment type="caution">
    <text evidence="2">The sequence shown here is derived from an EMBL/GenBank/DDBJ whole genome shotgun (WGS) entry which is preliminary data.</text>
</comment>
<proteinExistence type="predicted"/>
<dbReference type="Gene3D" id="3.40.50.12780">
    <property type="entry name" value="N-terminal domain of ligase-like"/>
    <property type="match status" value="1"/>
</dbReference>
<accession>A0ABU5CA19</accession>
<protein>
    <submittedName>
        <fullName evidence="2">Acetyl-coenzyme A synthetase N-terminal domain-containing protein</fullName>
    </submittedName>
</protein>
<dbReference type="Pfam" id="PF16177">
    <property type="entry name" value="ACAS_N"/>
    <property type="match status" value="1"/>
</dbReference>
<dbReference type="InterPro" id="IPR032387">
    <property type="entry name" value="ACAS_N"/>
</dbReference>
<evidence type="ECO:0000259" key="1">
    <source>
        <dbReference type="Pfam" id="PF16177"/>
    </source>
</evidence>
<evidence type="ECO:0000313" key="3">
    <source>
        <dbReference type="Proteomes" id="UP001281447"/>
    </source>
</evidence>
<evidence type="ECO:0000313" key="2">
    <source>
        <dbReference type="EMBL" id="MDY0396179.1"/>
    </source>
</evidence>
<feature type="domain" description="Acetyl-coenzyme A synthetase N-terminal" evidence="1">
    <location>
        <begin position="36"/>
        <end position="76"/>
    </location>
</feature>
<sequence>MDLNGILQVIDNSRLVHPDKNKSEETSLGSTEAFMELLEKSCQEPEKFWSDVAKELVWYEPWTETISGSLPDFKFFC</sequence>
<gene>
    <name evidence="2" type="ORF">RWE15_19760</name>
</gene>
<dbReference type="InterPro" id="IPR042099">
    <property type="entry name" value="ANL_N_sf"/>
</dbReference>
<name>A0ABU5CA19_9BACI</name>
<dbReference type="Proteomes" id="UP001281447">
    <property type="component" value="Unassembled WGS sequence"/>
</dbReference>
<keyword evidence="3" id="KW-1185">Reference proteome</keyword>
<organism evidence="2 3">
    <name type="scientific">Tigheibacillus halophilus</name>
    <dbReference type="NCBI Taxonomy" id="361280"/>
    <lineage>
        <taxon>Bacteria</taxon>
        <taxon>Bacillati</taxon>
        <taxon>Bacillota</taxon>
        <taxon>Bacilli</taxon>
        <taxon>Bacillales</taxon>
        <taxon>Bacillaceae</taxon>
        <taxon>Tigheibacillus</taxon>
    </lineage>
</organism>
<dbReference type="EMBL" id="JAWDIP010000004">
    <property type="protein sequence ID" value="MDY0396179.1"/>
    <property type="molecule type" value="Genomic_DNA"/>
</dbReference>